<organism evidence="2 3">
    <name type="scientific">Fictibacillus phosphorivorans</name>
    <dbReference type="NCBI Taxonomy" id="1221500"/>
    <lineage>
        <taxon>Bacteria</taxon>
        <taxon>Bacillati</taxon>
        <taxon>Bacillota</taxon>
        <taxon>Bacilli</taxon>
        <taxon>Bacillales</taxon>
        <taxon>Fictibacillaceae</taxon>
        <taxon>Fictibacillus</taxon>
    </lineage>
</organism>
<dbReference type="EMBL" id="LRFC01000037">
    <property type="protein sequence ID" value="KZE64563.1"/>
    <property type="molecule type" value="Genomic_DNA"/>
</dbReference>
<keyword evidence="1" id="KW-0812">Transmembrane</keyword>
<keyword evidence="3" id="KW-1185">Reference proteome</keyword>
<accession>A0A161RT49</accession>
<dbReference type="InterPro" id="IPR025689">
    <property type="entry name" value="Spore_YtrH"/>
</dbReference>
<dbReference type="Pfam" id="PF14034">
    <property type="entry name" value="Spore_YtrH"/>
    <property type="match status" value="1"/>
</dbReference>
<protein>
    <submittedName>
        <fullName evidence="2">Sporulation protein</fullName>
    </submittedName>
</protein>
<comment type="caution">
    <text evidence="2">The sequence shown here is derived from an EMBL/GenBank/DDBJ whole genome shotgun (WGS) entry which is preliminary data.</text>
</comment>
<name>A0A161RT49_9BACL</name>
<proteinExistence type="predicted"/>
<evidence type="ECO:0000313" key="2">
    <source>
        <dbReference type="EMBL" id="KZE64563.1"/>
    </source>
</evidence>
<dbReference type="AlphaFoldDB" id="A0A161RT49"/>
<gene>
    <name evidence="2" type="ORF">AWM68_10485</name>
</gene>
<reference evidence="3" key="1">
    <citation type="submission" date="2016-01" db="EMBL/GenBank/DDBJ databases">
        <title>Draft genome of Chromobacterium sp. F49.</title>
        <authorList>
            <person name="Hong K.W."/>
        </authorList>
    </citation>
    <scope>NUCLEOTIDE SEQUENCE [LARGE SCALE GENOMIC DNA]</scope>
    <source>
        <strain evidence="3">P7IIIA</strain>
    </source>
</reference>
<keyword evidence="1" id="KW-0472">Membrane</keyword>
<sequence length="110" mass="12051">MVRDFFSNIILDFSIAFGVLLGGALIGGLAAFLVGKAPIFEMMELAKRLKIWAIVAAIGGTFDTITNFERSFENGATIEIFKQLTYIFVAIAGANTAMQLIQWLSQENIN</sequence>
<evidence type="ECO:0000256" key="1">
    <source>
        <dbReference type="SAM" id="Phobius"/>
    </source>
</evidence>
<keyword evidence="1" id="KW-1133">Transmembrane helix</keyword>
<feature type="transmembrane region" description="Helical" evidence="1">
    <location>
        <begin position="15"/>
        <end position="37"/>
    </location>
</feature>
<evidence type="ECO:0000313" key="3">
    <source>
        <dbReference type="Proteomes" id="UP000076567"/>
    </source>
</evidence>
<dbReference type="RefSeq" id="WP_066243706.1">
    <property type="nucleotide sequence ID" value="NZ_LRFC01000037.1"/>
</dbReference>
<dbReference type="Proteomes" id="UP000076567">
    <property type="component" value="Unassembled WGS sequence"/>
</dbReference>
<dbReference type="OrthoDB" id="2381692at2"/>